<protein>
    <submittedName>
        <fullName evidence="1">Uncharacterized protein</fullName>
    </submittedName>
</protein>
<dbReference type="SUPFAM" id="SSF82171">
    <property type="entry name" value="DPP6 N-terminal domain-like"/>
    <property type="match status" value="1"/>
</dbReference>
<keyword evidence="2" id="KW-1185">Reference proteome</keyword>
<dbReference type="AlphaFoldDB" id="A0AAW1S6P0"/>
<comment type="caution">
    <text evidence="1">The sequence shown here is derived from an EMBL/GenBank/DDBJ whole genome shotgun (WGS) entry which is preliminary data.</text>
</comment>
<evidence type="ECO:0000313" key="2">
    <source>
        <dbReference type="Proteomes" id="UP001438707"/>
    </source>
</evidence>
<sequence length="513" mass="55980">MLPSGEASTLALQQILRLQGCSLAMVHLGAASSVLKVPDTKLLHWIPCCQPDGVTARLCQLDMRQVMAVHPSPNVPTFPPVMRLLRIEGGRAANVSVPAAADDLVLYPQDGISVVLLHANQEQQHRLGLGSHPGCKATATSLSMTRHDLFNKSCQPVTRHEPNLTLAGAFPDRLGRFVGLMREHQDRSALITVVRMRDLTDQSALQVEINLHESGSRGITWTLTWAPDSSLAALWPMRRDHLQSQLAEGLPLIIFRALDGQKLHNMVFDKPVATAGLPQETQVAWSPDVQQLALWGQPAQRSCISTPQVLLVDIATGALQAWLKPPQPNLPMPASCYSLHWASSSQWLLAAAHSQSDAAVRLRAEDKLCLHAFAVDASNGAILWDFPGSGYYHQIENFMGVNGLLNGWHMSSDDDANPNSTFAQIHAASCGPALANAQSSRRQMQCTRHSHFEKPFNRQLPCLAASGDFLIGELGVSKEFDGDFAAEPDDGMAESSVIYHYLPDERVGKDVDL</sequence>
<gene>
    <name evidence="1" type="ORF">WJX74_001077</name>
</gene>
<name>A0AAW1S6P0_9CHLO</name>
<dbReference type="EMBL" id="JALJOS010000003">
    <property type="protein sequence ID" value="KAK9841158.1"/>
    <property type="molecule type" value="Genomic_DNA"/>
</dbReference>
<accession>A0AAW1S6P0</accession>
<proteinExistence type="predicted"/>
<dbReference type="Proteomes" id="UP001438707">
    <property type="component" value="Unassembled WGS sequence"/>
</dbReference>
<organism evidence="1 2">
    <name type="scientific">Apatococcus lobatus</name>
    <dbReference type="NCBI Taxonomy" id="904363"/>
    <lineage>
        <taxon>Eukaryota</taxon>
        <taxon>Viridiplantae</taxon>
        <taxon>Chlorophyta</taxon>
        <taxon>core chlorophytes</taxon>
        <taxon>Trebouxiophyceae</taxon>
        <taxon>Chlorellales</taxon>
        <taxon>Chlorellaceae</taxon>
        <taxon>Apatococcus</taxon>
    </lineage>
</organism>
<reference evidence="1 2" key="1">
    <citation type="journal article" date="2024" name="Nat. Commun.">
        <title>Phylogenomics reveals the evolutionary origins of lichenization in chlorophyte algae.</title>
        <authorList>
            <person name="Puginier C."/>
            <person name="Libourel C."/>
            <person name="Otte J."/>
            <person name="Skaloud P."/>
            <person name="Haon M."/>
            <person name="Grisel S."/>
            <person name="Petersen M."/>
            <person name="Berrin J.G."/>
            <person name="Delaux P.M."/>
            <person name="Dal Grande F."/>
            <person name="Keller J."/>
        </authorList>
    </citation>
    <scope>NUCLEOTIDE SEQUENCE [LARGE SCALE GENOMIC DNA]</scope>
    <source>
        <strain evidence="1 2">SAG 2145</strain>
    </source>
</reference>
<evidence type="ECO:0000313" key="1">
    <source>
        <dbReference type="EMBL" id="KAK9841158.1"/>
    </source>
</evidence>